<feature type="transmembrane region" description="Helical" evidence="14">
    <location>
        <begin position="129"/>
        <end position="153"/>
    </location>
</feature>
<accession>A0A7R8VNU0</accession>
<dbReference type="InterPro" id="IPR044856">
    <property type="entry name" value="Malate_synth_C_sf"/>
</dbReference>
<keyword evidence="8" id="KW-0249">Electron transport</keyword>
<dbReference type="InterPro" id="IPR006593">
    <property type="entry name" value="Cyt_b561/ferric_Rdtase_TM"/>
</dbReference>
<evidence type="ECO:0000256" key="14">
    <source>
        <dbReference type="SAM" id="Phobius"/>
    </source>
</evidence>
<keyword evidence="7 14" id="KW-0812">Transmembrane</keyword>
<dbReference type="Gene3D" id="1.20.1220.12">
    <property type="entry name" value="Malate synthase, domain III"/>
    <property type="match status" value="1"/>
</dbReference>
<keyword evidence="5" id="KW-0816">Tricarboxylic acid cycle</keyword>
<evidence type="ECO:0000256" key="11">
    <source>
        <dbReference type="ARBA" id="ARBA00047918"/>
    </source>
</evidence>
<dbReference type="EC" id="2.3.3.9" evidence="2"/>
<keyword evidence="3" id="KW-0329">Glyoxylate bypass</keyword>
<dbReference type="AlphaFoldDB" id="A0A7R8VNU0"/>
<dbReference type="GO" id="GO:0006097">
    <property type="term" value="P:glyoxylate cycle"/>
    <property type="evidence" value="ECO:0007669"/>
    <property type="project" value="UniProtKB-KW"/>
</dbReference>
<dbReference type="InterPro" id="IPR011076">
    <property type="entry name" value="Malate_synth_sf"/>
</dbReference>
<keyword evidence="6" id="KW-0808">Transferase</keyword>
<dbReference type="GO" id="GO:0006099">
    <property type="term" value="P:tricarboxylic acid cycle"/>
    <property type="evidence" value="ECO:0007669"/>
    <property type="project" value="UniProtKB-KW"/>
</dbReference>
<dbReference type="PANTHER" id="PTHR42902">
    <property type="entry name" value="MALATE SYNTHASE"/>
    <property type="match status" value="1"/>
</dbReference>
<comment type="subcellular location">
    <subcellularLocation>
        <location evidence="1">Membrane</location>
    </subcellularLocation>
</comment>
<dbReference type="SUPFAM" id="SSF51645">
    <property type="entry name" value="Malate synthase G"/>
    <property type="match status" value="2"/>
</dbReference>
<evidence type="ECO:0000313" key="16">
    <source>
        <dbReference type="EMBL" id="CAD7201949.1"/>
    </source>
</evidence>
<feature type="region of interest" description="Disordered" evidence="13">
    <location>
        <begin position="1"/>
        <end position="55"/>
    </location>
</feature>
<keyword evidence="10 14" id="KW-0472">Membrane</keyword>
<feature type="transmembrane region" description="Helical" evidence="14">
    <location>
        <begin position="173"/>
        <end position="195"/>
    </location>
</feature>
<name>A0A7R8VNU0_TIMDO</name>
<dbReference type="Gene3D" id="1.20.120.1770">
    <property type="match status" value="1"/>
</dbReference>
<feature type="transmembrane region" description="Helical" evidence="14">
    <location>
        <begin position="98"/>
        <end position="117"/>
    </location>
</feature>
<dbReference type="GO" id="GO:0016020">
    <property type="term" value="C:membrane"/>
    <property type="evidence" value="ECO:0007669"/>
    <property type="project" value="UniProtKB-SubCell"/>
</dbReference>
<sequence length="1049" mass="117027">MKSNSVTVQNQSRRNREIINIKNTMDRARLPDFEERSRNNTNTNYGSVQVSDDGQERSHIITHRIGALTLMAQAIMAMSHDNIFADKLSRQGRVRAHWVLQAFAAIFIFAGFLVIVVNKNLNDKPHFVTIHAIVGLISVILVGLASSGGVATLFSLRLKMLVRPAVMKLVHNILGIVTFSLGVICIILGLFSKWFSDNGGYAAQVICTVVVALAGVLTLESAVKSAYASHCISHRLPGTKPNRLSHKRNFPAARFRSTNFSCITKFSRDWFGTTACISGEIDARKTRNKFKTRTLGFKQHLQDVSGDISPASLLNEKEVALEFKPNGKVTIDHGKSKVRHTLQMNMADTSSSSNNTTDPVAVLGYRPQVSVHPTSTPQPPPDVYLEPPPPGLELEHARIFTSDALKFVAQLITAFDRDIDQLYQKRLVRKCDLQGGSLLPNFQKVPGDWKVAPLPRRLLNRHLDLGDVSPSNQEHFTKALNADVQGVQMGFHDVQGVQMGFHDVQGVQMGFHDVQGVQMGFHDVQGVQMGFHDVQGVQMGFHDVQGVQMGFHDVDFDDGHCPTWRNQISGLYNVYRAVHGLLPGVPSIRSVPILMLRPRAWNMVNGKEVPGPLLDFGLLVFHNGKILAEQGCGPFFYLSKLEGANEAQLWDDVFTWSERMLGITHGTIKACVLIENILSSFEMDGILFALKDHSLGLNCGIWDYAASIICKFEVSCELSVTTKVVTGLLNHILRTFGQCLTHLSGDRKEFVLPDRSKYVNMERHFLKSYLRLVVQACHRRGAHATGGMAALLLPADGHKHTRYTLEGFYRIRIVGHELTTVSLLTSKMSALLSLSTRVYSEAADVMRRVSEAKLSEIREGIDGFMVYDVGLVPVINQTHSPSLNQLSLTRDDLQVTSHELLEMPQGGVTLAGLKHNIAVGILFVNHWLQGIGHFRYQGAVEDSATAEISRSQIWQWIRHGTMMEDMDAVVTRSLVQSIATRFVSEQNRTPSRGDQQTKPRYLDTALQMFLEIVSKRDFPEFITTYLNDSHTFWACHRPMTAPHRLLSKQ</sequence>
<evidence type="ECO:0000256" key="7">
    <source>
        <dbReference type="ARBA" id="ARBA00022692"/>
    </source>
</evidence>
<feature type="domain" description="Cytochrome b561" evidence="15">
    <location>
        <begin position="18"/>
        <end position="230"/>
    </location>
</feature>
<evidence type="ECO:0000256" key="6">
    <source>
        <dbReference type="ARBA" id="ARBA00022679"/>
    </source>
</evidence>
<feature type="compositionally biased region" description="Polar residues" evidence="13">
    <location>
        <begin position="1"/>
        <end position="12"/>
    </location>
</feature>
<dbReference type="Gene3D" id="3.20.20.360">
    <property type="entry name" value="Malate synthase, domain 3"/>
    <property type="match status" value="3"/>
</dbReference>
<dbReference type="InterPro" id="IPR048355">
    <property type="entry name" value="MS_C"/>
</dbReference>
<comment type="catalytic activity">
    <reaction evidence="11">
        <text>glyoxylate + acetyl-CoA + H2O = (S)-malate + CoA + H(+)</text>
        <dbReference type="Rhea" id="RHEA:18181"/>
        <dbReference type="ChEBI" id="CHEBI:15377"/>
        <dbReference type="ChEBI" id="CHEBI:15378"/>
        <dbReference type="ChEBI" id="CHEBI:15589"/>
        <dbReference type="ChEBI" id="CHEBI:36655"/>
        <dbReference type="ChEBI" id="CHEBI:57287"/>
        <dbReference type="ChEBI" id="CHEBI:57288"/>
        <dbReference type="EC" id="2.3.3.9"/>
    </reaction>
</comment>
<dbReference type="CDD" id="cd08761">
    <property type="entry name" value="Cyt_b561_CYB561D2_like"/>
    <property type="match status" value="1"/>
</dbReference>
<feature type="compositionally biased region" description="Polar residues" evidence="13">
    <location>
        <begin position="39"/>
        <end position="52"/>
    </location>
</feature>
<dbReference type="Pfam" id="PF01274">
    <property type="entry name" value="MS_TIM-barrel"/>
    <property type="match status" value="2"/>
</dbReference>
<evidence type="ECO:0000256" key="10">
    <source>
        <dbReference type="ARBA" id="ARBA00023136"/>
    </source>
</evidence>
<evidence type="ECO:0000256" key="12">
    <source>
        <dbReference type="PIRSR" id="PIRSR601465-50"/>
    </source>
</evidence>
<dbReference type="Pfam" id="PF03188">
    <property type="entry name" value="Cytochrom_B561"/>
    <property type="match status" value="1"/>
</dbReference>
<dbReference type="InterPro" id="IPR046363">
    <property type="entry name" value="MS_N_TIM-barrel_dom"/>
</dbReference>
<dbReference type="InterPro" id="IPR001465">
    <property type="entry name" value="Malate_synthase_TIM"/>
</dbReference>
<dbReference type="GO" id="GO:0004474">
    <property type="term" value="F:malate synthase activity"/>
    <property type="evidence" value="ECO:0007669"/>
    <property type="project" value="UniProtKB-EC"/>
</dbReference>
<dbReference type="FunFam" id="1.20.1220.12:FF:000001">
    <property type="entry name" value="Malate synthase"/>
    <property type="match status" value="1"/>
</dbReference>
<dbReference type="InterPro" id="IPR006252">
    <property type="entry name" value="Malate_synthA"/>
</dbReference>
<evidence type="ECO:0000256" key="8">
    <source>
        <dbReference type="ARBA" id="ARBA00022982"/>
    </source>
</evidence>
<organism evidence="16">
    <name type="scientific">Timema douglasi</name>
    <name type="common">Walking stick</name>
    <dbReference type="NCBI Taxonomy" id="61478"/>
    <lineage>
        <taxon>Eukaryota</taxon>
        <taxon>Metazoa</taxon>
        <taxon>Ecdysozoa</taxon>
        <taxon>Arthropoda</taxon>
        <taxon>Hexapoda</taxon>
        <taxon>Insecta</taxon>
        <taxon>Pterygota</taxon>
        <taxon>Neoptera</taxon>
        <taxon>Polyneoptera</taxon>
        <taxon>Phasmatodea</taxon>
        <taxon>Timematodea</taxon>
        <taxon>Timematoidea</taxon>
        <taxon>Timematidae</taxon>
        <taxon>Timema</taxon>
    </lineage>
</organism>
<evidence type="ECO:0000256" key="9">
    <source>
        <dbReference type="ARBA" id="ARBA00022989"/>
    </source>
</evidence>
<evidence type="ECO:0000256" key="13">
    <source>
        <dbReference type="SAM" id="MobiDB-lite"/>
    </source>
</evidence>
<evidence type="ECO:0000259" key="15">
    <source>
        <dbReference type="PROSITE" id="PS50939"/>
    </source>
</evidence>
<keyword evidence="9 14" id="KW-1133">Transmembrane helix</keyword>
<dbReference type="PANTHER" id="PTHR42902:SF2">
    <property type="entry name" value="MALATE SYNTHASE"/>
    <property type="match status" value="1"/>
</dbReference>
<feature type="active site" description="Proton acceptor" evidence="12">
    <location>
        <position position="597"/>
    </location>
</feature>
<dbReference type="GO" id="GO:0005737">
    <property type="term" value="C:cytoplasm"/>
    <property type="evidence" value="ECO:0007669"/>
    <property type="project" value="TreeGrafter"/>
</dbReference>
<evidence type="ECO:0000256" key="1">
    <source>
        <dbReference type="ARBA" id="ARBA00004370"/>
    </source>
</evidence>
<dbReference type="EMBL" id="OA568845">
    <property type="protein sequence ID" value="CAD7201949.1"/>
    <property type="molecule type" value="Genomic_DNA"/>
</dbReference>
<feature type="compositionally biased region" description="Basic and acidic residues" evidence="13">
    <location>
        <begin position="14"/>
        <end position="38"/>
    </location>
</feature>
<feature type="active site" description="Proton donor" evidence="12">
    <location>
        <position position="942"/>
    </location>
</feature>
<dbReference type="PROSITE" id="PS50939">
    <property type="entry name" value="CYTOCHROME_B561"/>
    <property type="match status" value="1"/>
</dbReference>
<evidence type="ECO:0000256" key="3">
    <source>
        <dbReference type="ARBA" id="ARBA00022435"/>
    </source>
</evidence>
<gene>
    <name evidence="16" type="ORF">TDIB3V08_LOCUS8139</name>
</gene>
<dbReference type="SMART" id="SM00665">
    <property type="entry name" value="B561"/>
    <property type="match status" value="1"/>
</dbReference>
<reference evidence="16" key="1">
    <citation type="submission" date="2020-11" db="EMBL/GenBank/DDBJ databases">
        <authorList>
            <person name="Tran Van P."/>
        </authorList>
    </citation>
    <scope>NUCLEOTIDE SEQUENCE</scope>
</reference>
<protein>
    <recommendedName>
        <fullName evidence="2">malate synthase</fullName>
        <ecNumber evidence="2">2.3.3.9</ecNumber>
    </recommendedName>
</protein>
<evidence type="ECO:0000256" key="5">
    <source>
        <dbReference type="ARBA" id="ARBA00022532"/>
    </source>
</evidence>
<evidence type="ECO:0000256" key="2">
    <source>
        <dbReference type="ARBA" id="ARBA00012636"/>
    </source>
</evidence>
<evidence type="ECO:0000256" key="4">
    <source>
        <dbReference type="ARBA" id="ARBA00022448"/>
    </source>
</evidence>
<proteinExistence type="predicted"/>
<dbReference type="Pfam" id="PF20659">
    <property type="entry name" value="MS_C"/>
    <property type="match status" value="1"/>
</dbReference>
<keyword evidence="4" id="KW-0813">Transport</keyword>